<evidence type="ECO:0000313" key="1">
    <source>
        <dbReference type="EMBL" id="KEH43518.1"/>
    </source>
</evidence>
<dbReference type="EMBL" id="CM001217">
    <property type="protein sequence ID" value="KEH43518.1"/>
    <property type="molecule type" value="Genomic_DNA"/>
</dbReference>
<accession>A0A072VQ32</accession>
<organism evidence="1 3">
    <name type="scientific">Medicago truncatula</name>
    <name type="common">Barrel medic</name>
    <name type="synonym">Medicago tribuloides</name>
    <dbReference type="NCBI Taxonomy" id="3880"/>
    <lineage>
        <taxon>Eukaryota</taxon>
        <taxon>Viridiplantae</taxon>
        <taxon>Streptophyta</taxon>
        <taxon>Embryophyta</taxon>
        <taxon>Tracheophyta</taxon>
        <taxon>Spermatophyta</taxon>
        <taxon>Magnoliopsida</taxon>
        <taxon>eudicotyledons</taxon>
        <taxon>Gunneridae</taxon>
        <taxon>Pentapetalae</taxon>
        <taxon>rosids</taxon>
        <taxon>fabids</taxon>
        <taxon>Fabales</taxon>
        <taxon>Fabaceae</taxon>
        <taxon>Papilionoideae</taxon>
        <taxon>50 kb inversion clade</taxon>
        <taxon>NPAAA clade</taxon>
        <taxon>Hologalegina</taxon>
        <taxon>IRL clade</taxon>
        <taxon>Trifolieae</taxon>
        <taxon>Medicago</taxon>
    </lineage>
</organism>
<evidence type="ECO:0000313" key="2">
    <source>
        <dbReference type="EnsemblPlants" id="KEH43518"/>
    </source>
</evidence>
<dbReference type="HOGENOM" id="CLU_3053341_0_0_1"/>
<gene>
    <name evidence="1" type="ordered locus">MTR_1g095145</name>
</gene>
<dbReference type="EnsemblPlants" id="KEH43518">
    <property type="protein sequence ID" value="KEH43518"/>
    <property type="gene ID" value="MTR_1g095145"/>
</dbReference>
<proteinExistence type="predicted"/>
<dbReference type="Proteomes" id="UP000002051">
    <property type="component" value="Unassembled WGS sequence"/>
</dbReference>
<evidence type="ECO:0000313" key="3">
    <source>
        <dbReference type="Proteomes" id="UP000002051"/>
    </source>
</evidence>
<name>A0A072VQ32_MEDTR</name>
<reference evidence="1 3" key="1">
    <citation type="journal article" date="2011" name="Nature">
        <title>The Medicago genome provides insight into the evolution of rhizobial symbioses.</title>
        <authorList>
            <person name="Young N.D."/>
            <person name="Debelle F."/>
            <person name="Oldroyd G.E."/>
            <person name="Geurts R."/>
            <person name="Cannon S.B."/>
            <person name="Udvardi M.K."/>
            <person name="Benedito V.A."/>
            <person name="Mayer K.F."/>
            <person name="Gouzy J."/>
            <person name="Schoof H."/>
            <person name="Van de Peer Y."/>
            <person name="Proost S."/>
            <person name="Cook D.R."/>
            <person name="Meyers B.C."/>
            <person name="Spannagl M."/>
            <person name="Cheung F."/>
            <person name="De Mita S."/>
            <person name="Krishnakumar V."/>
            <person name="Gundlach H."/>
            <person name="Zhou S."/>
            <person name="Mudge J."/>
            <person name="Bharti A.K."/>
            <person name="Murray J.D."/>
            <person name="Naoumkina M.A."/>
            <person name="Rosen B."/>
            <person name="Silverstein K.A."/>
            <person name="Tang H."/>
            <person name="Rombauts S."/>
            <person name="Zhao P.X."/>
            <person name="Zhou P."/>
            <person name="Barbe V."/>
            <person name="Bardou P."/>
            <person name="Bechner M."/>
            <person name="Bellec A."/>
            <person name="Berger A."/>
            <person name="Berges H."/>
            <person name="Bidwell S."/>
            <person name="Bisseling T."/>
            <person name="Choisne N."/>
            <person name="Couloux A."/>
            <person name="Denny R."/>
            <person name="Deshpande S."/>
            <person name="Dai X."/>
            <person name="Doyle J.J."/>
            <person name="Dudez A.M."/>
            <person name="Farmer A.D."/>
            <person name="Fouteau S."/>
            <person name="Franken C."/>
            <person name="Gibelin C."/>
            <person name="Gish J."/>
            <person name="Goldstein S."/>
            <person name="Gonzalez A.J."/>
            <person name="Green P.J."/>
            <person name="Hallab A."/>
            <person name="Hartog M."/>
            <person name="Hua A."/>
            <person name="Humphray S.J."/>
            <person name="Jeong D.H."/>
            <person name="Jing Y."/>
            <person name="Jocker A."/>
            <person name="Kenton S.M."/>
            <person name="Kim D.J."/>
            <person name="Klee K."/>
            <person name="Lai H."/>
            <person name="Lang C."/>
            <person name="Lin S."/>
            <person name="Macmil S.L."/>
            <person name="Magdelenat G."/>
            <person name="Matthews L."/>
            <person name="McCorrison J."/>
            <person name="Monaghan E.L."/>
            <person name="Mun J.H."/>
            <person name="Najar F.Z."/>
            <person name="Nicholson C."/>
            <person name="Noirot C."/>
            <person name="O'Bleness M."/>
            <person name="Paule C.R."/>
            <person name="Poulain J."/>
            <person name="Prion F."/>
            <person name="Qin B."/>
            <person name="Qu C."/>
            <person name="Retzel E.F."/>
            <person name="Riddle C."/>
            <person name="Sallet E."/>
            <person name="Samain S."/>
            <person name="Samson N."/>
            <person name="Sanders I."/>
            <person name="Saurat O."/>
            <person name="Scarpelli C."/>
            <person name="Schiex T."/>
            <person name="Segurens B."/>
            <person name="Severin A.J."/>
            <person name="Sherrier D.J."/>
            <person name="Shi R."/>
            <person name="Sims S."/>
            <person name="Singer S.R."/>
            <person name="Sinharoy S."/>
            <person name="Sterck L."/>
            <person name="Viollet A."/>
            <person name="Wang B.B."/>
            <person name="Wang K."/>
            <person name="Wang M."/>
            <person name="Wang X."/>
            <person name="Warfsmann J."/>
            <person name="Weissenbach J."/>
            <person name="White D.D."/>
            <person name="White J.D."/>
            <person name="Wiley G.B."/>
            <person name="Wincker P."/>
            <person name="Xing Y."/>
            <person name="Yang L."/>
            <person name="Yao Z."/>
            <person name="Ying F."/>
            <person name="Zhai J."/>
            <person name="Zhou L."/>
            <person name="Zuber A."/>
            <person name="Denarie J."/>
            <person name="Dixon R.A."/>
            <person name="May G.D."/>
            <person name="Schwartz D.C."/>
            <person name="Rogers J."/>
            <person name="Quetier F."/>
            <person name="Town C.D."/>
            <person name="Roe B.A."/>
        </authorList>
    </citation>
    <scope>NUCLEOTIDE SEQUENCE [LARGE SCALE GENOMIC DNA]</scope>
    <source>
        <strain evidence="1">A17</strain>
        <strain evidence="2 3">cv. Jemalong A17</strain>
    </source>
</reference>
<dbReference type="AlphaFoldDB" id="A0A072VQ32"/>
<keyword evidence="3" id="KW-1185">Reference proteome</keyword>
<reference evidence="1 3" key="2">
    <citation type="journal article" date="2014" name="BMC Genomics">
        <title>An improved genome release (version Mt4.0) for the model legume Medicago truncatula.</title>
        <authorList>
            <person name="Tang H."/>
            <person name="Krishnakumar V."/>
            <person name="Bidwell S."/>
            <person name="Rosen B."/>
            <person name="Chan A."/>
            <person name="Zhou S."/>
            <person name="Gentzbittel L."/>
            <person name="Childs K.L."/>
            <person name="Yandell M."/>
            <person name="Gundlach H."/>
            <person name="Mayer K.F."/>
            <person name="Schwartz D.C."/>
            <person name="Town C.D."/>
        </authorList>
    </citation>
    <scope>GENOME REANNOTATION</scope>
    <source>
        <strain evidence="1">A17</strain>
        <strain evidence="2 3">cv. Jemalong A17</strain>
    </source>
</reference>
<protein>
    <submittedName>
        <fullName evidence="1 2">Uncharacterized protein</fullName>
    </submittedName>
</protein>
<reference evidence="2" key="3">
    <citation type="submission" date="2015-04" db="UniProtKB">
        <authorList>
            <consortium name="EnsemblPlants"/>
        </authorList>
    </citation>
    <scope>IDENTIFICATION</scope>
    <source>
        <strain evidence="2">cv. Jemalong A17</strain>
    </source>
</reference>
<sequence length="54" mass="5949">MALSLDIHNEDLTQHAGLFFSHLTGKSISLIHAHLADSATAATTTNDLRKCRRF</sequence>